<evidence type="ECO:0000313" key="3">
    <source>
        <dbReference type="Proteomes" id="UP001152795"/>
    </source>
</evidence>
<feature type="non-terminal residue" evidence="2">
    <location>
        <position position="139"/>
    </location>
</feature>
<dbReference type="InterPro" id="IPR044822">
    <property type="entry name" value="Myb_DNA-bind_4"/>
</dbReference>
<evidence type="ECO:0000313" key="2">
    <source>
        <dbReference type="EMBL" id="CAB4045442.1"/>
    </source>
</evidence>
<dbReference type="Gene3D" id="1.10.10.60">
    <property type="entry name" value="Homeodomain-like"/>
    <property type="match status" value="1"/>
</dbReference>
<name>A0A6S7LUS5_PARCT</name>
<dbReference type="OrthoDB" id="5988602at2759"/>
<dbReference type="AlphaFoldDB" id="A0A6S7LUS5"/>
<feature type="compositionally biased region" description="Basic residues" evidence="1">
    <location>
        <begin position="86"/>
        <end position="95"/>
    </location>
</feature>
<organism evidence="2 3">
    <name type="scientific">Paramuricea clavata</name>
    <name type="common">Red gorgonian</name>
    <name type="synonym">Violescent sea-whip</name>
    <dbReference type="NCBI Taxonomy" id="317549"/>
    <lineage>
        <taxon>Eukaryota</taxon>
        <taxon>Metazoa</taxon>
        <taxon>Cnidaria</taxon>
        <taxon>Anthozoa</taxon>
        <taxon>Octocorallia</taxon>
        <taxon>Malacalcyonacea</taxon>
        <taxon>Plexauridae</taxon>
        <taxon>Paramuricea</taxon>
    </lineage>
</organism>
<keyword evidence="3" id="KW-1185">Reference proteome</keyword>
<gene>
    <name evidence="2" type="ORF">PACLA_8A079399</name>
</gene>
<reference evidence="2" key="1">
    <citation type="submission" date="2020-04" db="EMBL/GenBank/DDBJ databases">
        <authorList>
            <person name="Alioto T."/>
            <person name="Alioto T."/>
            <person name="Gomez Garrido J."/>
        </authorList>
    </citation>
    <scope>NUCLEOTIDE SEQUENCE</scope>
    <source>
        <strain evidence="2">A484AB</strain>
    </source>
</reference>
<dbReference type="PANTHER" id="PTHR47595:SF1">
    <property type="entry name" value="MYB_SANT-LIKE DNA-BINDING DOMAIN-CONTAINING PROTEIN"/>
    <property type="match status" value="1"/>
</dbReference>
<accession>A0A6S7LUS5</accession>
<proteinExistence type="predicted"/>
<comment type="caution">
    <text evidence="2">The sequence shown here is derived from an EMBL/GenBank/DDBJ whole genome shotgun (WGS) entry which is preliminary data.</text>
</comment>
<dbReference type="EMBL" id="CACRXK020039495">
    <property type="protein sequence ID" value="CAB4045442.1"/>
    <property type="molecule type" value="Genomic_DNA"/>
</dbReference>
<dbReference type="PANTHER" id="PTHR47595">
    <property type="entry name" value="HEAT SHOCK 70 KDA PROTEIN 14"/>
    <property type="match status" value="1"/>
</dbReference>
<dbReference type="Proteomes" id="UP001152795">
    <property type="component" value="Unassembled WGS sequence"/>
</dbReference>
<feature type="region of interest" description="Disordered" evidence="1">
    <location>
        <begin position="75"/>
        <end position="95"/>
    </location>
</feature>
<sequence length="139" mass="15982">MAAVKNSRGKLWSDGETKDLIESWSNEVIQVALENAKTPTQSNKVYKTLLEQLHAKGYTDLTLKAVVNKMKKLRQKYKTEKDKTRKSGNGKQKKWKFFDQMDQILANRHNITPVSILDTMKESENSDEDTTFSNNLKDS</sequence>
<dbReference type="Pfam" id="PF13837">
    <property type="entry name" value="Myb_DNA-bind_4"/>
    <property type="match status" value="1"/>
</dbReference>
<feature type="region of interest" description="Disordered" evidence="1">
    <location>
        <begin position="119"/>
        <end position="139"/>
    </location>
</feature>
<evidence type="ECO:0000256" key="1">
    <source>
        <dbReference type="SAM" id="MobiDB-lite"/>
    </source>
</evidence>
<protein>
    <submittedName>
        <fullName evidence="2">Uncharacterized protein</fullName>
    </submittedName>
</protein>